<dbReference type="EMBL" id="DQAY01000132">
    <property type="protein sequence ID" value="HCO25509.1"/>
    <property type="molecule type" value="Genomic_DNA"/>
</dbReference>
<evidence type="ECO:0000256" key="4">
    <source>
        <dbReference type="ARBA" id="ARBA00022989"/>
    </source>
</evidence>
<sequence length="335" mass="37159">MIISASVWQRLFLRSCKRRLEICAPVHRETDDVKDAMIRLCNLTLLALLCSLICTPLVHSADNPAFTQPAEFRNQSHTSERYPQKHQQRMQSGTTRPVVQTSRTGSVSDSNTLNSTRTQTLLPRSGADVRKSKSNPITPLERQKQPVSGSSSQTLSKRAPSIWGTFGALLVVISIILVGAKLFKKHHPLGSAGLPREVMEVLGKKPLDARQTIHFVRCGSRILILGSSPAGLEMLSEVVDPVEVDLITGMCREDAESSRAANSFLNLFQSVQKKEEPRFTRPATEPFQSTEESEPAGTPEQEPFSDYDSAVNRLQQKLLHSPRQSLNERAESDHA</sequence>
<reference evidence="8 9" key="1">
    <citation type="journal article" date="2018" name="Nat. Biotechnol.">
        <title>A standardized bacterial taxonomy based on genome phylogeny substantially revises the tree of life.</title>
        <authorList>
            <person name="Parks D.H."/>
            <person name="Chuvochina M."/>
            <person name="Waite D.W."/>
            <person name="Rinke C."/>
            <person name="Skarshewski A."/>
            <person name="Chaumeil P.A."/>
            <person name="Hugenholtz P."/>
        </authorList>
    </citation>
    <scope>NUCLEOTIDE SEQUENCE [LARGE SCALE GENOMIC DNA]</scope>
    <source>
        <strain evidence="8">UBA9375</strain>
    </source>
</reference>
<keyword evidence="2" id="KW-1003">Cell membrane</keyword>
<comment type="subcellular location">
    <subcellularLocation>
        <location evidence="1">Cell membrane</location>
    </subcellularLocation>
</comment>
<dbReference type="GO" id="GO:0044781">
    <property type="term" value="P:bacterial-type flagellum organization"/>
    <property type="evidence" value="ECO:0007669"/>
    <property type="project" value="InterPro"/>
</dbReference>
<proteinExistence type="predicted"/>
<feature type="compositionally biased region" description="Basic and acidic residues" evidence="6">
    <location>
        <begin position="326"/>
        <end position="335"/>
    </location>
</feature>
<gene>
    <name evidence="8" type="ORF">DIT97_21720</name>
</gene>
<dbReference type="Proteomes" id="UP000263642">
    <property type="component" value="Unassembled WGS sequence"/>
</dbReference>
<dbReference type="InterPro" id="IPR022781">
    <property type="entry name" value="Flagellar_biosynth_FliO"/>
</dbReference>
<dbReference type="GO" id="GO:0016020">
    <property type="term" value="C:membrane"/>
    <property type="evidence" value="ECO:0007669"/>
    <property type="project" value="InterPro"/>
</dbReference>
<feature type="region of interest" description="Disordered" evidence="6">
    <location>
        <begin position="275"/>
        <end position="335"/>
    </location>
</feature>
<evidence type="ECO:0000313" key="8">
    <source>
        <dbReference type="EMBL" id="HCO25509.1"/>
    </source>
</evidence>
<feature type="transmembrane region" description="Helical" evidence="7">
    <location>
        <begin position="37"/>
        <end position="58"/>
    </location>
</feature>
<evidence type="ECO:0000256" key="3">
    <source>
        <dbReference type="ARBA" id="ARBA00022692"/>
    </source>
</evidence>
<dbReference type="Pfam" id="PF04347">
    <property type="entry name" value="FliO"/>
    <property type="match status" value="1"/>
</dbReference>
<feature type="transmembrane region" description="Helical" evidence="7">
    <location>
        <begin position="162"/>
        <end position="183"/>
    </location>
</feature>
<evidence type="ECO:0000256" key="6">
    <source>
        <dbReference type="SAM" id="MobiDB-lite"/>
    </source>
</evidence>
<protein>
    <recommendedName>
        <fullName evidence="10">Flagellar biosynthesis protein, FliO</fullName>
    </recommendedName>
</protein>
<evidence type="ECO:0000256" key="2">
    <source>
        <dbReference type="ARBA" id="ARBA00022475"/>
    </source>
</evidence>
<evidence type="ECO:0000256" key="1">
    <source>
        <dbReference type="ARBA" id="ARBA00004236"/>
    </source>
</evidence>
<feature type="region of interest" description="Disordered" evidence="6">
    <location>
        <begin position="73"/>
        <end position="155"/>
    </location>
</feature>
<dbReference type="AlphaFoldDB" id="A0A3D3R9Q1"/>
<feature type="compositionally biased region" description="Polar residues" evidence="6">
    <location>
        <begin position="145"/>
        <end position="155"/>
    </location>
</feature>
<accession>A0A3D3R9Q1</accession>
<comment type="caution">
    <text evidence="8">The sequence shown here is derived from an EMBL/GenBank/DDBJ whole genome shotgun (WGS) entry which is preliminary data.</text>
</comment>
<keyword evidence="3 7" id="KW-0812">Transmembrane</keyword>
<evidence type="ECO:0008006" key="10">
    <source>
        <dbReference type="Google" id="ProtNLM"/>
    </source>
</evidence>
<name>A0A3D3R9Q1_9PLAN</name>
<feature type="compositionally biased region" description="Polar residues" evidence="6">
    <location>
        <begin position="89"/>
        <end position="122"/>
    </location>
</feature>
<keyword evidence="4 7" id="KW-1133">Transmembrane helix</keyword>
<organism evidence="8 9">
    <name type="scientific">Gimesia maris</name>
    <dbReference type="NCBI Taxonomy" id="122"/>
    <lineage>
        <taxon>Bacteria</taxon>
        <taxon>Pseudomonadati</taxon>
        <taxon>Planctomycetota</taxon>
        <taxon>Planctomycetia</taxon>
        <taxon>Planctomycetales</taxon>
        <taxon>Planctomycetaceae</taxon>
        <taxon>Gimesia</taxon>
    </lineage>
</organism>
<evidence type="ECO:0000256" key="7">
    <source>
        <dbReference type="SAM" id="Phobius"/>
    </source>
</evidence>
<evidence type="ECO:0000313" key="9">
    <source>
        <dbReference type="Proteomes" id="UP000263642"/>
    </source>
</evidence>
<keyword evidence="5 7" id="KW-0472">Membrane</keyword>
<evidence type="ECO:0000256" key="5">
    <source>
        <dbReference type="ARBA" id="ARBA00023136"/>
    </source>
</evidence>